<dbReference type="Pfam" id="PF02738">
    <property type="entry name" value="MoCoBD_1"/>
    <property type="match status" value="1"/>
</dbReference>
<keyword evidence="4" id="KW-1185">Reference proteome</keyword>
<dbReference type="SUPFAM" id="SSF56003">
    <property type="entry name" value="Molybdenum cofactor-binding domain"/>
    <property type="match status" value="2"/>
</dbReference>
<organism evidence="3 4">
    <name type="scientific">Hirschia litorea</name>
    <dbReference type="NCBI Taxonomy" id="1199156"/>
    <lineage>
        <taxon>Bacteria</taxon>
        <taxon>Pseudomonadati</taxon>
        <taxon>Pseudomonadota</taxon>
        <taxon>Alphaproteobacteria</taxon>
        <taxon>Hyphomonadales</taxon>
        <taxon>Hyphomonadaceae</taxon>
        <taxon>Hirschia</taxon>
    </lineage>
</organism>
<evidence type="ECO:0000313" key="3">
    <source>
        <dbReference type="EMBL" id="MFC7290324.1"/>
    </source>
</evidence>
<dbReference type="RefSeq" id="WP_382165121.1">
    <property type="nucleotide sequence ID" value="NZ_JBHTBR010000002.1"/>
</dbReference>
<reference evidence="4" key="1">
    <citation type="journal article" date="2019" name="Int. J. Syst. Evol. Microbiol.">
        <title>The Global Catalogue of Microorganisms (GCM) 10K type strain sequencing project: providing services to taxonomists for standard genome sequencing and annotation.</title>
        <authorList>
            <consortium name="The Broad Institute Genomics Platform"/>
            <consortium name="The Broad Institute Genome Sequencing Center for Infectious Disease"/>
            <person name="Wu L."/>
            <person name="Ma J."/>
        </authorList>
    </citation>
    <scope>NUCLEOTIDE SEQUENCE [LARGE SCALE GENOMIC DNA]</scope>
    <source>
        <strain evidence="4">CCUG 51308</strain>
    </source>
</reference>
<dbReference type="Gene3D" id="3.90.1170.50">
    <property type="entry name" value="Aldehyde oxidase/xanthine dehydrogenase, a/b hammerhead"/>
    <property type="match status" value="1"/>
</dbReference>
<dbReference type="EMBL" id="JBHTBR010000002">
    <property type="protein sequence ID" value="MFC7290324.1"/>
    <property type="molecule type" value="Genomic_DNA"/>
</dbReference>
<dbReference type="PANTHER" id="PTHR47495">
    <property type="entry name" value="ALDEHYDE DEHYDROGENASE"/>
    <property type="match status" value="1"/>
</dbReference>
<dbReference type="InterPro" id="IPR037165">
    <property type="entry name" value="AldOxase/xan_DH_Mopterin-bd_sf"/>
</dbReference>
<dbReference type="Proteomes" id="UP001596492">
    <property type="component" value="Unassembled WGS sequence"/>
</dbReference>
<feature type="compositionally biased region" description="Polar residues" evidence="1">
    <location>
        <begin position="18"/>
        <end position="33"/>
    </location>
</feature>
<sequence length="802" mass="86200">MYSSISDLIKGARHSAQKTDVNTTSPAQDASPVNLSRRSFVAASSVFVIGVSLAGCAKAGEEEVVIDPTPPTPAGPSPLTNIKGGDATPSLWISIEKDGTVKVTCHRAEMGQQSWTSMSQIVVEELEAEWDKVEVVQALGNPKYGDQNTDGSRSVRYNFHRLRVAGGAMRAMLTQAAANHWGVAVGDCHAEQGVVTHKPSNKTLTYGQLAEAASNLQVPKEEEITLKNRENWRLIGKAISSLTVEKIVHGEGTFGMDVQRPDMVYAVIAHPPQVLGKVKSFDNAESLQVPGVLQTVQMPEVTAPVAFKALGGVAVIAKDTWSAIQGREALSVEWDTGPNAGFDSDAFLDVLSERTKSAGDIHRKRGDVYKAYAEADTKVTAEYKTAFLVHSPIEPPSATAEWTGDALEVWACVQDAQTTRKTISDVLGVDIEKIKVHATWLGGAFGRKSKCDFAVEAAIIAREVGKPVKVVWTREDEIRHGYYHATSVHRFEGGLNADGKCTSYLHRAAFPTITSIFNPGSNAPTNFEVGMGATDVAFDVPNLQIEGIKAEANARIGWLRSVANIHQVFANQSFVAEMAAAAGRDQKDFLIELIGASRIDDPNADENTNYPNYGADAAEYPFETGRLTHVAKRAAEMAKWGRDLPKGHGLGIAVHRSFLTYVATVVEVAVDEKGNLSIPGVWVAVDAGTIINPIHVKAQMEGGTIFGLSNALYGRISMKDGAVEQANFPDWRVLRMDEAPREFEVDIIESNAPPAGVGEPGTPPAAPALANAIFAATGQRFRTLPIIGADDYTLPLNTSEDA</sequence>
<dbReference type="InterPro" id="IPR008274">
    <property type="entry name" value="AldOxase/xan_DH_MoCoBD1"/>
</dbReference>
<feature type="domain" description="Aldehyde oxidase/xanthine dehydrogenase a/b hammerhead" evidence="2">
    <location>
        <begin position="249"/>
        <end position="338"/>
    </location>
</feature>
<dbReference type="Pfam" id="PF20256">
    <property type="entry name" value="MoCoBD_2"/>
    <property type="match status" value="2"/>
</dbReference>
<evidence type="ECO:0000256" key="1">
    <source>
        <dbReference type="SAM" id="MobiDB-lite"/>
    </source>
</evidence>
<dbReference type="PIRSF" id="PIRSF036389">
    <property type="entry name" value="IOR_B"/>
    <property type="match status" value="1"/>
</dbReference>
<dbReference type="InterPro" id="IPR046867">
    <property type="entry name" value="AldOxase/xan_DH_MoCoBD2"/>
</dbReference>
<accession>A0ABW2IGW6</accession>
<dbReference type="Gene3D" id="3.30.365.10">
    <property type="entry name" value="Aldehyde oxidase/xanthine dehydrogenase, molybdopterin binding domain"/>
    <property type="match status" value="4"/>
</dbReference>
<evidence type="ECO:0000259" key="2">
    <source>
        <dbReference type="SMART" id="SM01008"/>
    </source>
</evidence>
<dbReference type="InterPro" id="IPR000674">
    <property type="entry name" value="Ald_Oxase/Xan_DH_a/b"/>
</dbReference>
<evidence type="ECO:0000313" key="4">
    <source>
        <dbReference type="Proteomes" id="UP001596492"/>
    </source>
</evidence>
<comment type="caution">
    <text evidence="3">The sequence shown here is derived from an EMBL/GenBank/DDBJ whole genome shotgun (WGS) entry which is preliminary data.</text>
</comment>
<dbReference type="InterPro" id="IPR052516">
    <property type="entry name" value="N-heterocyclic_Hydroxylase"/>
</dbReference>
<feature type="region of interest" description="Disordered" evidence="1">
    <location>
        <begin position="13"/>
        <end position="33"/>
    </location>
</feature>
<gene>
    <name evidence="3" type="ORF">ACFQS8_01730</name>
</gene>
<protein>
    <submittedName>
        <fullName evidence="3">Molybdopterin cofactor-binding domain-containing protein</fullName>
    </submittedName>
</protein>
<dbReference type="PANTHER" id="PTHR47495:SF3">
    <property type="entry name" value="BLR6219 PROTEIN"/>
    <property type="match status" value="1"/>
</dbReference>
<name>A0ABW2IGW6_9PROT</name>
<dbReference type="InterPro" id="IPR012368">
    <property type="entry name" value="OxRdtase_Mopterin-bd_su_IorB"/>
</dbReference>
<dbReference type="SMART" id="SM01008">
    <property type="entry name" value="Ald_Xan_dh_C"/>
    <property type="match status" value="1"/>
</dbReference>
<proteinExistence type="predicted"/>